<sequence>MTMKNYGLSNLTSFCLACGVYFIVVGFVFFRLVTMQEPVLSYTDIKDSFINVDLSEASTQISSPKPTPKPQTSPVDVNDLFAKTTNKMVKTQNVNQKATDFNALFGNVKEIQEEKSTQIQSSKKSGQGANSQSAAELLKQLNDNLIPEESTANGQSTQVQKMGIYDEFLGKVERVIKQRWSQYYPNPKNIGVKVKIFIDSEGKFGYTSVEKSYDSIFDAKVLEFLESQKGKFIAYPPKNKGIAITMNLKDEGVNPLQ</sequence>
<dbReference type="AlphaFoldDB" id="A0A381EGI4"/>
<evidence type="ECO:0000313" key="2">
    <source>
        <dbReference type="EMBL" id="SUX25877.1"/>
    </source>
</evidence>
<dbReference type="Pfam" id="PF13103">
    <property type="entry name" value="TonB_2"/>
    <property type="match status" value="1"/>
</dbReference>
<proteinExistence type="predicted"/>
<organism evidence="2 3">
    <name type="scientific">Campylobacter upsaliensis</name>
    <dbReference type="NCBI Taxonomy" id="28080"/>
    <lineage>
        <taxon>Bacteria</taxon>
        <taxon>Pseudomonadati</taxon>
        <taxon>Campylobacterota</taxon>
        <taxon>Epsilonproteobacteria</taxon>
        <taxon>Campylobacterales</taxon>
        <taxon>Campylobacteraceae</taxon>
        <taxon>Campylobacter</taxon>
    </lineage>
</organism>
<feature type="transmembrane region" description="Helical" evidence="1">
    <location>
        <begin position="6"/>
        <end position="30"/>
    </location>
</feature>
<keyword evidence="1" id="KW-0812">Transmembrane</keyword>
<reference evidence="2 3" key="1">
    <citation type="submission" date="2018-06" db="EMBL/GenBank/DDBJ databases">
        <authorList>
            <consortium name="Pathogen Informatics"/>
            <person name="Doyle S."/>
        </authorList>
    </citation>
    <scope>NUCLEOTIDE SEQUENCE [LARGE SCALE GENOMIC DNA]</scope>
    <source>
        <strain evidence="2 3">NCTC12264</strain>
    </source>
</reference>
<evidence type="ECO:0000256" key="1">
    <source>
        <dbReference type="SAM" id="Phobius"/>
    </source>
</evidence>
<name>A0A381EGI4_CAMUP</name>
<dbReference type="SUPFAM" id="SSF74653">
    <property type="entry name" value="TolA/TonB C-terminal domain"/>
    <property type="match status" value="1"/>
</dbReference>
<accession>A0A381EGI4</accession>
<protein>
    <submittedName>
        <fullName evidence="2">Periplasmic protein TonB</fullName>
    </submittedName>
</protein>
<dbReference type="Proteomes" id="UP000254161">
    <property type="component" value="Unassembled WGS sequence"/>
</dbReference>
<dbReference type="EMBL" id="UFUZ01000001">
    <property type="protein sequence ID" value="SUX25877.1"/>
    <property type="molecule type" value="Genomic_DNA"/>
</dbReference>
<evidence type="ECO:0000313" key="3">
    <source>
        <dbReference type="Proteomes" id="UP000254161"/>
    </source>
</evidence>
<keyword evidence="1" id="KW-0472">Membrane</keyword>
<keyword evidence="1" id="KW-1133">Transmembrane helix</keyword>
<gene>
    <name evidence="2" type="primary">tonB</name>
    <name evidence="2" type="ORF">NCTC12264_00071</name>
</gene>